<gene>
    <name evidence="9" type="ORF">E4Z66_17730</name>
</gene>
<reference evidence="9 10" key="1">
    <citation type="submission" date="2019-04" db="EMBL/GenBank/DDBJ databases">
        <title>Shimia ponticola sp. nov., isolated from seawater.</title>
        <authorList>
            <person name="Kim Y.-O."/>
            <person name="Yoon J.-H."/>
        </authorList>
    </citation>
    <scope>NUCLEOTIDE SEQUENCE [LARGE SCALE GENOMIC DNA]</scope>
    <source>
        <strain evidence="9 10">MYP11</strain>
    </source>
</reference>
<keyword evidence="5" id="KW-0145">Chemotaxis</keyword>
<keyword evidence="4" id="KW-1003">Cell membrane</keyword>
<keyword evidence="7" id="KW-0472">Membrane</keyword>
<evidence type="ECO:0000313" key="10">
    <source>
        <dbReference type="Proteomes" id="UP000306602"/>
    </source>
</evidence>
<dbReference type="AlphaFoldDB" id="A0A4V3XJY1"/>
<keyword evidence="10" id="KW-1185">Reference proteome</keyword>
<name>A0A4V3XJY1_9RHOB</name>
<organism evidence="9 10">
    <name type="scientific">Aliishimia ponticola</name>
    <dbReference type="NCBI Taxonomy" id="2499833"/>
    <lineage>
        <taxon>Bacteria</taxon>
        <taxon>Pseudomonadati</taxon>
        <taxon>Pseudomonadota</taxon>
        <taxon>Alphaproteobacteria</taxon>
        <taxon>Rhodobacterales</taxon>
        <taxon>Paracoccaceae</taxon>
        <taxon>Aliishimia</taxon>
    </lineage>
</organism>
<dbReference type="GO" id="GO:0005886">
    <property type="term" value="C:plasma membrane"/>
    <property type="evidence" value="ECO:0007669"/>
    <property type="project" value="UniProtKB-SubCell"/>
</dbReference>
<evidence type="ECO:0000256" key="2">
    <source>
        <dbReference type="ARBA" id="ARBA00009226"/>
    </source>
</evidence>
<comment type="caution">
    <text evidence="9">The sequence shown here is derived from an EMBL/GenBank/DDBJ whole genome shotgun (WGS) entry which is preliminary data.</text>
</comment>
<evidence type="ECO:0000313" key="9">
    <source>
        <dbReference type="EMBL" id="THH34803.1"/>
    </source>
</evidence>
<evidence type="ECO:0000259" key="8">
    <source>
        <dbReference type="Pfam" id="PF01052"/>
    </source>
</evidence>
<dbReference type="PANTHER" id="PTHR43484">
    <property type="match status" value="1"/>
</dbReference>
<sequence>MSETPASAETSNPFTSVPIEVTVSVGRAKPMIRDLVKLGQNAVLELDRKVDDPVELFVGDRLIARGTLEETGEEGSGELSVRLTEIIDLKSGLS</sequence>
<evidence type="ECO:0000256" key="4">
    <source>
        <dbReference type="ARBA" id="ARBA00022475"/>
    </source>
</evidence>
<dbReference type="GO" id="GO:0006935">
    <property type="term" value="P:chemotaxis"/>
    <property type="evidence" value="ECO:0007669"/>
    <property type="project" value="UniProtKB-KW"/>
</dbReference>
<dbReference type="EMBL" id="SRKY01000005">
    <property type="protein sequence ID" value="THH34803.1"/>
    <property type="molecule type" value="Genomic_DNA"/>
</dbReference>
<dbReference type="Pfam" id="PF01052">
    <property type="entry name" value="FliMN_C"/>
    <property type="match status" value="1"/>
</dbReference>
<dbReference type="GO" id="GO:0071973">
    <property type="term" value="P:bacterial-type flagellum-dependent cell motility"/>
    <property type="evidence" value="ECO:0007669"/>
    <property type="project" value="InterPro"/>
</dbReference>
<keyword evidence="6" id="KW-0283">Flagellar rotation</keyword>
<comment type="similarity">
    <text evidence="2">Belongs to the FliN/MopA/SpaO family.</text>
</comment>
<evidence type="ECO:0000256" key="7">
    <source>
        <dbReference type="ARBA" id="ARBA00023136"/>
    </source>
</evidence>
<evidence type="ECO:0000256" key="3">
    <source>
        <dbReference type="ARBA" id="ARBA00021897"/>
    </source>
</evidence>
<dbReference type="PANTHER" id="PTHR43484:SF1">
    <property type="entry name" value="FLAGELLAR MOTOR SWITCH PROTEIN FLIN"/>
    <property type="match status" value="1"/>
</dbReference>
<dbReference type="PRINTS" id="PR00956">
    <property type="entry name" value="FLGMOTORFLIN"/>
</dbReference>
<feature type="domain" description="Flagellar motor switch protein FliN-like C-terminal" evidence="8">
    <location>
        <begin position="16"/>
        <end position="87"/>
    </location>
</feature>
<accession>A0A4V3XJY1</accession>
<evidence type="ECO:0000256" key="5">
    <source>
        <dbReference type="ARBA" id="ARBA00022500"/>
    </source>
</evidence>
<proteinExistence type="inferred from homology"/>
<dbReference type="GO" id="GO:0003774">
    <property type="term" value="F:cytoskeletal motor activity"/>
    <property type="evidence" value="ECO:0007669"/>
    <property type="project" value="InterPro"/>
</dbReference>
<protein>
    <recommendedName>
        <fullName evidence="3">Flagellar motor switch protein FliN</fullName>
    </recommendedName>
</protein>
<dbReference type="Gene3D" id="2.30.330.10">
    <property type="entry name" value="SpoA-like"/>
    <property type="match status" value="1"/>
</dbReference>
<dbReference type="InterPro" id="IPR001543">
    <property type="entry name" value="FliN-like_C"/>
</dbReference>
<dbReference type="InterPro" id="IPR051469">
    <property type="entry name" value="FliN/MopA/SpaO"/>
</dbReference>
<dbReference type="InterPro" id="IPR036429">
    <property type="entry name" value="SpoA-like_sf"/>
</dbReference>
<dbReference type="RefSeq" id="WP_136464390.1">
    <property type="nucleotide sequence ID" value="NZ_SRKY01000005.1"/>
</dbReference>
<dbReference type="InterPro" id="IPR001172">
    <property type="entry name" value="FliN_T3SS_HrcQb"/>
</dbReference>
<evidence type="ECO:0000256" key="6">
    <source>
        <dbReference type="ARBA" id="ARBA00022779"/>
    </source>
</evidence>
<evidence type="ECO:0000256" key="1">
    <source>
        <dbReference type="ARBA" id="ARBA00004413"/>
    </source>
</evidence>
<dbReference type="OrthoDB" id="9790303at2"/>
<dbReference type="SUPFAM" id="SSF101801">
    <property type="entry name" value="Surface presentation of antigens (SPOA)"/>
    <property type="match status" value="1"/>
</dbReference>
<comment type="subcellular location">
    <subcellularLocation>
        <location evidence="1">Cell membrane</location>
        <topology evidence="1">Peripheral membrane protein</topology>
        <orientation evidence="1">Cytoplasmic side</orientation>
    </subcellularLocation>
</comment>
<dbReference type="Proteomes" id="UP000306602">
    <property type="component" value="Unassembled WGS sequence"/>
</dbReference>
<dbReference type="GO" id="GO:0009425">
    <property type="term" value="C:bacterial-type flagellum basal body"/>
    <property type="evidence" value="ECO:0007669"/>
    <property type="project" value="InterPro"/>
</dbReference>